<dbReference type="PANTHER" id="PTHR21047">
    <property type="entry name" value="DTDP-6-DEOXY-D-GLUCOSE-3,5 EPIMERASE"/>
    <property type="match status" value="1"/>
</dbReference>
<evidence type="ECO:0000313" key="8">
    <source>
        <dbReference type="EMBL" id="VVC76328.1"/>
    </source>
</evidence>
<keyword evidence="9" id="KW-1185">Reference proteome</keyword>
<accession>A0A5E4PIP7</accession>
<comment type="pathway">
    <text evidence="7">Carbohydrate biosynthesis; dTDP-L-rhamnose biosynthesis.</text>
</comment>
<dbReference type="GO" id="GO:0008830">
    <property type="term" value="F:dTDP-4-dehydrorhamnose 3,5-epimerase activity"/>
    <property type="evidence" value="ECO:0007669"/>
    <property type="project" value="UniProtKB-UniRule"/>
</dbReference>
<dbReference type="InterPro" id="IPR000888">
    <property type="entry name" value="RmlC-like"/>
</dbReference>
<sequence length="181" mass="20844">MKITEGPLTGLLIIEPRIFTDSRGYFYEVFQQQRYQEHGIPAFVQDNVSRSRYGVLRGLHYQLPHPQGKLVYVTRGSVWDVAVDIRVSSPTFGQWFGAHLNDENHKQIYIPPGFAHGFCVLSEEADFHYKCTDYYFPGTEQGIAWNDKRLNIPWLVHNPVLSPKDEILPGLNDITHAKLFP</sequence>
<dbReference type="UniPathway" id="UPA00124"/>
<dbReference type="PANTHER" id="PTHR21047:SF2">
    <property type="entry name" value="THYMIDINE DIPHOSPHO-4-KETO-RHAMNOSE 3,5-EPIMERASE"/>
    <property type="match status" value="1"/>
</dbReference>
<dbReference type="GO" id="GO:0000271">
    <property type="term" value="P:polysaccharide biosynthetic process"/>
    <property type="evidence" value="ECO:0007669"/>
    <property type="project" value="TreeGrafter"/>
</dbReference>
<comment type="function">
    <text evidence="2 7">Catalyzes the epimerization of the C3' and C5'positions of dTDP-6-deoxy-D-xylo-4-hexulose, forming dTDP-6-deoxy-L-lyxo-4-hexulose.</text>
</comment>
<feature type="active site" description="Proton acceptor" evidence="5">
    <location>
        <position position="60"/>
    </location>
</feature>
<dbReference type="InterPro" id="IPR011051">
    <property type="entry name" value="RmlC_Cupin_sf"/>
</dbReference>
<evidence type="ECO:0000313" key="9">
    <source>
        <dbReference type="Proteomes" id="UP000324194"/>
    </source>
</evidence>
<proteinExistence type="inferred from homology"/>
<evidence type="ECO:0000256" key="6">
    <source>
        <dbReference type="PIRSR" id="PIRSR600888-3"/>
    </source>
</evidence>
<protein>
    <recommendedName>
        <fullName evidence="4 7">dTDP-4-dehydrorhamnose 3,5-epimerase</fullName>
        <ecNumber evidence="3 7">5.1.3.13</ecNumber>
    </recommendedName>
    <alternativeName>
        <fullName evidence="7">Thymidine diphospho-4-keto-rhamnose 3,5-epimerase</fullName>
    </alternativeName>
</protein>
<dbReference type="KEGG" id="asip:AQUSIP_16390"/>
<comment type="catalytic activity">
    <reaction evidence="1 7">
        <text>dTDP-4-dehydro-6-deoxy-alpha-D-glucose = dTDP-4-dehydro-beta-L-rhamnose</text>
        <dbReference type="Rhea" id="RHEA:16969"/>
        <dbReference type="ChEBI" id="CHEBI:57649"/>
        <dbReference type="ChEBI" id="CHEBI:62830"/>
        <dbReference type="EC" id="5.1.3.13"/>
    </reaction>
</comment>
<evidence type="ECO:0000256" key="1">
    <source>
        <dbReference type="ARBA" id="ARBA00001298"/>
    </source>
</evidence>
<evidence type="ECO:0000256" key="5">
    <source>
        <dbReference type="PIRSR" id="PIRSR600888-1"/>
    </source>
</evidence>
<name>A0A5E4PIP7_9COXI</name>
<dbReference type="Pfam" id="PF00908">
    <property type="entry name" value="dTDP_sugar_isom"/>
    <property type="match status" value="1"/>
</dbReference>
<dbReference type="EC" id="5.1.3.13" evidence="3 7"/>
<evidence type="ECO:0000256" key="4">
    <source>
        <dbReference type="ARBA" id="ARBA00019595"/>
    </source>
</evidence>
<feature type="site" description="Participates in a stacking interaction with the thymidine ring of dTDP-4-oxo-6-deoxyglucose" evidence="6">
    <location>
        <position position="135"/>
    </location>
</feature>
<dbReference type="AlphaFoldDB" id="A0A5E4PIP7"/>
<comment type="subunit">
    <text evidence="7">Homodimer.</text>
</comment>
<dbReference type="OrthoDB" id="9800680at2"/>
<feature type="active site" description="Proton donor" evidence="5">
    <location>
        <position position="129"/>
    </location>
</feature>
<dbReference type="GO" id="GO:0019305">
    <property type="term" value="P:dTDP-rhamnose biosynthetic process"/>
    <property type="evidence" value="ECO:0007669"/>
    <property type="project" value="UniProtKB-UniRule"/>
</dbReference>
<dbReference type="GO" id="GO:0005829">
    <property type="term" value="C:cytosol"/>
    <property type="evidence" value="ECO:0007669"/>
    <property type="project" value="TreeGrafter"/>
</dbReference>
<dbReference type="EMBL" id="LR699119">
    <property type="protein sequence ID" value="VVC76328.1"/>
    <property type="molecule type" value="Genomic_DNA"/>
</dbReference>
<dbReference type="Proteomes" id="UP000324194">
    <property type="component" value="Chromosome 1"/>
</dbReference>
<dbReference type="CDD" id="cd00438">
    <property type="entry name" value="cupin_RmlC"/>
    <property type="match status" value="1"/>
</dbReference>
<dbReference type="Gene3D" id="2.60.120.10">
    <property type="entry name" value="Jelly Rolls"/>
    <property type="match status" value="1"/>
</dbReference>
<dbReference type="NCBIfam" id="TIGR01221">
    <property type="entry name" value="rmlC"/>
    <property type="match status" value="1"/>
</dbReference>
<gene>
    <name evidence="8" type="primary">rmlC</name>
    <name evidence="8" type="ORF">AQUSIP_16390</name>
</gene>
<organism evidence="8 9">
    <name type="scientific">Aquicella siphonis</name>
    <dbReference type="NCBI Taxonomy" id="254247"/>
    <lineage>
        <taxon>Bacteria</taxon>
        <taxon>Pseudomonadati</taxon>
        <taxon>Pseudomonadota</taxon>
        <taxon>Gammaproteobacteria</taxon>
        <taxon>Legionellales</taxon>
        <taxon>Coxiellaceae</taxon>
        <taxon>Aquicella</taxon>
    </lineage>
</organism>
<dbReference type="RefSeq" id="WP_148339550.1">
    <property type="nucleotide sequence ID" value="NZ_LR699119.1"/>
</dbReference>
<keyword evidence="7" id="KW-0413">Isomerase</keyword>
<dbReference type="InterPro" id="IPR014710">
    <property type="entry name" value="RmlC-like_jellyroll"/>
</dbReference>
<evidence type="ECO:0000256" key="2">
    <source>
        <dbReference type="ARBA" id="ARBA00001997"/>
    </source>
</evidence>
<evidence type="ECO:0000256" key="7">
    <source>
        <dbReference type="RuleBase" id="RU364069"/>
    </source>
</evidence>
<comment type="similarity">
    <text evidence="7">Belongs to the dTDP-4-dehydrorhamnose 3,5-epimerase family.</text>
</comment>
<dbReference type="SUPFAM" id="SSF51182">
    <property type="entry name" value="RmlC-like cupins"/>
    <property type="match status" value="1"/>
</dbReference>
<evidence type="ECO:0000256" key="3">
    <source>
        <dbReference type="ARBA" id="ARBA00012098"/>
    </source>
</evidence>
<reference evidence="8 9" key="1">
    <citation type="submission" date="2019-08" db="EMBL/GenBank/DDBJ databases">
        <authorList>
            <person name="Guy L."/>
        </authorList>
    </citation>
    <scope>NUCLEOTIDE SEQUENCE [LARGE SCALE GENOMIC DNA]</scope>
    <source>
        <strain evidence="8 9">SGT-108</strain>
    </source>
</reference>